<gene>
    <name evidence="1" type="ORF">PR048_033004</name>
</gene>
<proteinExistence type="predicted"/>
<accession>A0ABQ9G3V2</accession>
<organism evidence="1 2">
    <name type="scientific">Dryococelus australis</name>
    <dbReference type="NCBI Taxonomy" id="614101"/>
    <lineage>
        <taxon>Eukaryota</taxon>
        <taxon>Metazoa</taxon>
        <taxon>Ecdysozoa</taxon>
        <taxon>Arthropoda</taxon>
        <taxon>Hexapoda</taxon>
        <taxon>Insecta</taxon>
        <taxon>Pterygota</taxon>
        <taxon>Neoptera</taxon>
        <taxon>Polyneoptera</taxon>
        <taxon>Phasmatodea</taxon>
        <taxon>Verophasmatodea</taxon>
        <taxon>Anareolatae</taxon>
        <taxon>Phasmatidae</taxon>
        <taxon>Eurycanthinae</taxon>
        <taxon>Dryococelus</taxon>
    </lineage>
</organism>
<keyword evidence="2" id="KW-1185">Reference proteome</keyword>
<evidence type="ECO:0008006" key="3">
    <source>
        <dbReference type="Google" id="ProtNLM"/>
    </source>
</evidence>
<evidence type="ECO:0000313" key="1">
    <source>
        <dbReference type="EMBL" id="KAJ8867140.1"/>
    </source>
</evidence>
<dbReference type="Proteomes" id="UP001159363">
    <property type="component" value="Chromosome 15"/>
</dbReference>
<dbReference type="EMBL" id="JARBHB010000016">
    <property type="protein sequence ID" value="KAJ8867140.1"/>
    <property type="molecule type" value="Genomic_DNA"/>
</dbReference>
<protein>
    <recommendedName>
        <fullName evidence="3">Torso-like protein</fullName>
    </recommendedName>
</protein>
<reference evidence="1 2" key="1">
    <citation type="submission" date="2023-02" db="EMBL/GenBank/DDBJ databases">
        <title>LHISI_Scaffold_Assembly.</title>
        <authorList>
            <person name="Stuart O.P."/>
            <person name="Cleave R."/>
            <person name="Magrath M.J.L."/>
            <person name="Mikheyev A.S."/>
        </authorList>
    </citation>
    <scope>NUCLEOTIDE SEQUENCE [LARGE SCALE GENOMIC DNA]</scope>
    <source>
        <strain evidence="1">Daus_M_001</strain>
        <tissue evidence="1">Leg muscle</tissue>
    </source>
</reference>
<sequence length="157" mass="17929">MIVSRSECNYSNTKSTVTTLASCVLQVFVYTPQIYSKIKERLRSRGVTDLSSTELNNFFSPWYAEHIGAIQSASGNATLDEWAARKLSVHFYFFTYGSLLKLHGNSSLLRELDTLLLNEALVQLELRTMAVAFADSARRAWFLEVLDNYLKLWQVNM</sequence>
<comment type="caution">
    <text evidence="1">The sequence shown here is derived from an EMBL/GenBank/DDBJ whole genome shotgun (WGS) entry which is preliminary data.</text>
</comment>
<evidence type="ECO:0000313" key="2">
    <source>
        <dbReference type="Proteomes" id="UP001159363"/>
    </source>
</evidence>
<name>A0ABQ9G3V2_9NEOP</name>